<organism evidence="8 9">
    <name type="scientific">Penicillium subrubescens</name>
    <dbReference type="NCBI Taxonomy" id="1316194"/>
    <lineage>
        <taxon>Eukaryota</taxon>
        <taxon>Fungi</taxon>
        <taxon>Dikarya</taxon>
        <taxon>Ascomycota</taxon>
        <taxon>Pezizomycotina</taxon>
        <taxon>Eurotiomycetes</taxon>
        <taxon>Eurotiomycetidae</taxon>
        <taxon>Eurotiales</taxon>
        <taxon>Aspergillaceae</taxon>
        <taxon>Penicillium</taxon>
    </lineage>
</organism>
<reference evidence="8 9" key="1">
    <citation type="submission" date="2016-10" db="EMBL/GenBank/DDBJ databases">
        <title>Genome sequence of the ascomycete fungus Penicillium subrubescens.</title>
        <authorList>
            <person name="De Vries R.P."/>
            <person name="Peng M."/>
            <person name="Dilokpimol A."/>
            <person name="Hilden K."/>
            <person name="Makela M.R."/>
            <person name="Grigoriev I."/>
            <person name="Riley R."/>
            <person name="Granchi Z."/>
        </authorList>
    </citation>
    <scope>NUCLEOTIDE SEQUENCE [LARGE SCALE GENOMIC DNA]</scope>
    <source>
        <strain evidence="8 9">CBS 132785</strain>
    </source>
</reference>
<dbReference type="GO" id="GO:0045944">
    <property type="term" value="P:positive regulation of transcription by RNA polymerase II"/>
    <property type="evidence" value="ECO:0007669"/>
    <property type="project" value="TreeGrafter"/>
</dbReference>
<feature type="compositionally biased region" description="Basic and acidic residues" evidence="6">
    <location>
        <begin position="76"/>
        <end position="91"/>
    </location>
</feature>
<name>A0A1Q5UI47_9EURO</name>
<dbReference type="Proteomes" id="UP000186955">
    <property type="component" value="Unassembled WGS sequence"/>
</dbReference>
<feature type="region of interest" description="Disordered" evidence="6">
    <location>
        <begin position="57"/>
        <end position="103"/>
    </location>
</feature>
<dbReference type="STRING" id="1316194.A0A1Q5UI47"/>
<dbReference type="InterPro" id="IPR036864">
    <property type="entry name" value="Zn2-C6_fun-type_DNA-bd_sf"/>
</dbReference>
<evidence type="ECO:0000256" key="1">
    <source>
        <dbReference type="ARBA" id="ARBA00004123"/>
    </source>
</evidence>
<keyword evidence="4" id="KW-0804">Transcription</keyword>
<dbReference type="Pfam" id="PF11951">
    <property type="entry name" value="Fungal_trans_2"/>
    <property type="match status" value="1"/>
</dbReference>
<keyword evidence="5" id="KW-0539">Nucleus</keyword>
<dbReference type="GO" id="GO:0000981">
    <property type="term" value="F:DNA-binding transcription factor activity, RNA polymerase II-specific"/>
    <property type="evidence" value="ECO:0007669"/>
    <property type="project" value="InterPro"/>
</dbReference>
<keyword evidence="9" id="KW-1185">Reference proteome</keyword>
<evidence type="ECO:0000259" key="7">
    <source>
        <dbReference type="PROSITE" id="PS50048"/>
    </source>
</evidence>
<evidence type="ECO:0000256" key="5">
    <source>
        <dbReference type="ARBA" id="ARBA00023242"/>
    </source>
</evidence>
<dbReference type="SUPFAM" id="SSF57701">
    <property type="entry name" value="Zn2/Cys6 DNA-binding domain"/>
    <property type="match status" value="1"/>
</dbReference>
<evidence type="ECO:0000256" key="4">
    <source>
        <dbReference type="ARBA" id="ARBA00023163"/>
    </source>
</evidence>
<keyword evidence="2" id="KW-0805">Transcription regulation</keyword>
<evidence type="ECO:0000256" key="3">
    <source>
        <dbReference type="ARBA" id="ARBA00023125"/>
    </source>
</evidence>
<dbReference type="Pfam" id="PF00172">
    <property type="entry name" value="Zn_clus"/>
    <property type="match status" value="1"/>
</dbReference>
<protein>
    <recommendedName>
        <fullName evidence="7">Zn(2)-C6 fungal-type domain-containing protein</fullName>
    </recommendedName>
</protein>
<dbReference type="AlphaFoldDB" id="A0A1Q5UI47"/>
<comment type="caution">
    <text evidence="8">The sequence shown here is derived from an EMBL/GenBank/DDBJ whole genome shotgun (WGS) entry which is preliminary data.</text>
</comment>
<dbReference type="SMART" id="SM00066">
    <property type="entry name" value="GAL4"/>
    <property type="match status" value="1"/>
</dbReference>
<proteinExistence type="predicted"/>
<gene>
    <name evidence="8" type="ORF">PENSUB_2320</name>
</gene>
<evidence type="ECO:0000313" key="8">
    <source>
        <dbReference type="EMBL" id="OKP12160.1"/>
    </source>
</evidence>
<dbReference type="PROSITE" id="PS50048">
    <property type="entry name" value="ZN2_CY6_FUNGAL_2"/>
    <property type="match status" value="1"/>
</dbReference>
<evidence type="ECO:0000256" key="2">
    <source>
        <dbReference type="ARBA" id="ARBA00023015"/>
    </source>
</evidence>
<dbReference type="PANTHER" id="PTHR37534">
    <property type="entry name" value="TRANSCRIPTIONAL ACTIVATOR PROTEIN UGA3"/>
    <property type="match status" value="1"/>
</dbReference>
<comment type="subcellular location">
    <subcellularLocation>
        <location evidence="1">Nucleus</location>
    </subcellularLocation>
</comment>
<dbReference type="GO" id="GO:0008270">
    <property type="term" value="F:zinc ion binding"/>
    <property type="evidence" value="ECO:0007669"/>
    <property type="project" value="InterPro"/>
</dbReference>
<feature type="domain" description="Zn(2)-C6 fungal-type" evidence="7">
    <location>
        <begin position="18"/>
        <end position="55"/>
    </location>
</feature>
<dbReference type="GO" id="GO:0005634">
    <property type="term" value="C:nucleus"/>
    <property type="evidence" value="ECO:0007669"/>
    <property type="project" value="UniProtKB-SubCell"/>
</dbReference>
<evidence type="ECO:0000256" key="6">
    <source>
        <dbReference type="SAM" id="MobiDB-lite"/>
    </source>
</evidence>
<dbReference type="InterPro" id="IPR001138">
    <property type="entry name" value="Zn2Cys6_DnaBD"/>
</dbReference>
<dbReference type="Gene3D" id="4.10.240.10">
    <property type="entry name" value="Zn(2)-C6 fungal-type DNA-binding domain"/>
    <property type="match status" value="1"/>
</dbReference>
<dbReference type="GO" id="GO:0000976">
    <property type="term" value="F:transcription cis-regulatory region binding"/>
    <property type="evidence" value="ECO:0007669"/>
    <property type="project" value="TreeGrafter"/>
</dbReference>
<evidence type="ECO:0000313" key="9">
    <source>
        <dbReference type="Proteomes" id="UP000186955"/>
    </source>
</evidence>
<dbReference type="EMBL" id="MNBE01000245">
    <property type="protein sequence ID" value="OKP12160.1"/>
    <property type="molecule type" value="Genomic_DNA"/>
</dbReference>
<dbReference type="PANTHER" id="PTHR37534:SF49">
    <property type="entry name" value="LYSINE BIOSYNTHESIS REGULATORY PROTEIN LYS14"/>
    <property type="match status" value="1"/>
</dbReference>
<sequence>MVGTQKMHTQGKTRSKTGCRTCRIRKVKCDEEKHPVEGQEPQCRRCTAARIKCEWKGGPIPRKTSSPASSSTLRINPEKPSPRDAGRSDKAGRKRLPPQQSVNSCQAPLLPLHRIGNGDRNQVLQAANSLTLSAFDRDCLSYLQNSTLVIVLGKHWPWSTISYAYHRIAVNEPMVMSMMLASTAREVHRSRLYDQEALSISSLNSGSGANNESCELDGRMHYGRALSSLRQALRSGVKSPQKIEAIFITLWLMIDYENRFGSGAAAINIHIRGIESLLHNHVVPFLRGRAQQHYEHSGPLQKSSPALTFHNGTSSVRPPADLISPATGEQAAEASSGPLISQPDSAEGLGCTSVPLFLLWTLYFFTPAALFFGPTTGRLDSDIFHFFLGNDTDETIPLTLAELYRISRQSPSRFWGETYPMSARLDDMENLPALTLYHRSHVMQFKITEQFKRGAPTETTVDEVSPYQKIINEINVIALEYDTVLTTVRSSQSCDIGEVRRVLETSHWAAITFYSTIVLFHLCFQDIINKHPGTQVHTKLIPLSSAVSLVLELSLKLHRSRPHLIVRITWPLFLAGIATSDRIYQDWVSIRLKELGRFGQNYTRIGRRFDEIIQGGHPYVSEKDFHFLANAE</sequence>
<dbReference type="OrthoDB" id="648861at2759"/>
<feature type="compositionally biased region" description="Polar residues" evidence="6">
    <location>
        <begin position="63"/>
        <end position="74"/>
    </location>
</feature>
<accession>A0A1Q5UI47</accession>
<dbReference type="CDD" id="cd00067">
    <property type="entry name" value="GAL4"/>
    <property type="match status" value="1"/>
</dbReference>
<dbReference type="InterPro" id="IPR021858">
    <property type="entry name" value="Fun_TF"/>
</dbReference>
<keyword evidence="3" id="KW-0238">DNA-binding</keyword>